<feature type="compositionally biased region" description="Basic residues" evidence="1">
    <location>
        <begin position="37"/>
        <end position="47"/>
    </location>
</feature>
<evidence type="ECO:0000313" key="3">
    <source>
        <dbReference type="Proteomes" id="UP000321331"/>
    </source>
</evidence>
<feature type="compositionally biased region" description="Polar residues" evidence="1">
    <location>
        <begin position="63"/>
        <end position="81"/>
    </location>
</feature>
<reference evidence="2 3" key="1">
    <citation type="submission" date="2019-07" db="EMBL/GenBank/DDBJ databases">
        <title>The First High-Quality Draft Genome Sequence of the Causal Agent of the Current Panama Disease Epidemic.</title>
        <authorList>
            <person name="Warmington R.J."/>
            <person name="Kay W."/>
            <person name="Jeffries A."/>
            <person name="Bebber D."/>
            <person name="Moore K."/>
            <person name="Studholme D.J."/>
        </authorList>
    </citation>
    <scope>NUCLEOTIDE SEQUENCE [LARGE SCALE GENOMIC DNA]</scope>
    <source>
        <strain evidence="2 3">TR4</strain>
    </source>
</reference>
<dbReference type="AlphaFoldDB" id="A0A5C6SIM1"/>
<organism evidence="2 3">
    <name type="scientific">Fusarium oxysporum f. sp. cubense</name>
    <dbReference type="NCBI Taxonomy" id="61366"/>
    <lineage>
        <taxon>Eukaryota</taxon>
        <taxon>Fungi</taxon>
        <taxon>Dikarya</taxon>
        <taxon>Ascomycota</taxon>
        <taxon>Pezizomycotina</taxon>
        <taxon>Sordariomycetes</taxon>
        <taxon>Hypocreomycetidae</taxon>
        <taxon>Hypocreales</taxon>
        <taxon>Nectriaceae</taxon>
        <taxon>Fusarium</taxon>
        <taxon>Fusarium oxysporum species complex</taxon>
    </lineage>
</organism>
<comment type="caution">
    <text evidence="2">The sequence shown here is derived from an EMBL/GenBank/DDBJ whole genome shotgun (WGS) entry which is preliminary data.</text>
</comment>
<gene>
    <name evidence="2" type="ORF">FocTR4_00017138</name>
</gene>
<proteinExistence type="predicted"/>
<evidence type="ECO:0000256" key="1">
    <source>
        <dbReference type="SAM" id="MobiDB-lite"/>
    </source>
</evidence>
<feature type="region of interest" description="Disordered" evidence="1">
    <location>
        <begin position="1"/>
        <end position="82"/>
    </location>
</feature>
<sequence length="108" mass="11875">MTPLFDVKSIESSGETDEQSRGATRQLEDTVTEMRMTTRKTTRKQRWKGNATEVAGFPGGVANGNSRITGSVEETNANNEGMSEALARLEETVDEMEEQMTERSTTGP</sequence>
<dbReference type="EMBL" id="VMNF01000013">
    <property type="protein sequence ID" value="TXB97847.1"/>
    <property type="molecule type" value="Genomic_DNA"/>
</dbReference>
<protein>
    <submittedName>
        <fullName evidence="2">Uncharacterized protein</fullName>
    </submittedName>
</protein>
<dbReference type="Proteomes" id="UP000321331">
    <property type="component" value="Unassembled WGS sequence"/>
</dbReference>
<name>A0A5C6SIM1_FUSOC</name>
<evidence type="ECO:0000313" key="2">
    <source>
        <dbReference type="EMBL" id="TXB97847.1"/>
    </source>
</evidence>
<accession>A0A5C6SIM1</accession>